<dbReference type="RefSeq" id="WP_099303269.1">
    <property type="nucleotide sequence ID" value="NZ_PDVP01000001.1"/>
</dbReference>
<evidence type="ECO:0000256" key="1">
    <source>
        <dbReference type="ARBA" id="ARBA00006817"/>
    </source>
</evidence>
<accession>A0A2G1QTK7</accession>
<dbReference type="Pfam" id="PF08327">
    <property type="entry name" value="AHSA1"/>
    <property type="match status" value="1"/>
</dbReference>
<protein>
    <submittedName>
        <fullName evidence="3">Polyketide cyclase</fullName>
    </submittedName>
</protein>
<dbReference type="InterPro" id="IPR013538">
    <property type="entry name" value="ASHA1/2-like_C"/>
</dbReference>
<evidence type="ECO:0000313" key="3">
    <source>
        <dbReference type="EMBL" id="PHP68822.1"/>
    </source>
</evidence>
<evidence type="ECO:0000313" key="4">
    <source>
        <dbReference type="Proteomes" id="UP000221168"/>
    </source>
</evidence>
<dbReference type="InterPro" id="IPR023393">
    <property type="entry name" value="START-like_dom_sf"/>
</dbReference>
<reference evidence="3 4" key="1">
    <citation type="submission" date="2017-10" db="EMBL/GenBank/DDBJ databases">
        <title>Sedimentibacterium mangrovi gen. nov., sp. nov., a novel member of family Phyllobacteriacea isolated from mangrove sediment.</title>
        <authorList>
            <person name="Liao H."/>
            <person name="Tian Y."/>
        </authorList>
    </citation>
    <scope>NUCLEOTIDE SEQUENCE [LARGE SCALE GENOMIC DNA]</scope>
    <source>
        <strain evidence="3 4">X9-2-2</strain>
    </source>
</reference>
<keyword evidence="4" id="KW-1185">Reference proteome</keyword>
<organism evidence="3 4">
    <name type="scientific">Zhengella mangrovi</name>
    <dbReference type="NCBI Taxonomy" id="1982044"/>
    <lineage>
        <taxon>Bacteria</taxon>
        <taxon>Pseudomonadati</taxon>
        <taxon>Pseudomonadota</taxon>
        <taxon>Alphaproteobacteria</taxon>
        <taxon>Hyphomicrobiales</taxon>
        <taxon>Notoacmeibacteraceae</taxon>
        <taxon>Zhengella</taxon>
    </lineage>
</organism>
<feature type="domain" description="Activator of Hsp90 ATPase homologue 1/2-like C-terminal" evidence="2">
    <location>
        <begin position="15"/>
        <end position="150"/>
    </location>
</feature>
<proteinExistence type="inferred from homology"/>
<dbReference type="OrthoDB" id="9805228at2"/>
<comment type="caution">
    <text evidence="3">The sequence shown here is derived from an EMBL/GenBank/DDBJ whole genome shotgun (WGS) entry which is preliminary data.</text>
</comment>
<evidence type="ECO:0000259" key="2">
    <source>
        <dbReference type="Pfam" id="PF08327"/>
    </source>
</evidence>
<sequence length="153" mass="17328">MTDTHELVLERTLAAPRMAVWRCWTDTDLLKQWFCPKPWFVSDVRSDLRPGGEFFTRMNGPNGESIDNPGVWLEVIDGKRLVMTDAFTPDWKPKADPFMVAIVEFSDTAAGATQYRAVARHWTSQAMKQHEDMGFHAGWNAAADQLEALAQSL</sequence>
<name>A0A2G1QTK7_9HYPH</name>
<comment type="similarity">
    <text evidence="1">Belongs to the AHA1 family.</text>
</comment>
<dbReference type="Gene3D" id="3.30.530.20">
    <property type="match status" value="1"/>
</dbReference>
<dbReference type="SUPFAM" id="SSF55961">
    <property type="entry name" value="Bet v1-like"/>
    <property type="match status" value="1"/>
</dbReference>
<dbReference type="CDD" id="cd08896">
    <property type="entry name" value="SRPBCC_CalC_Aha1-like_3"/>
    <property type="match status" value="1"/>
</dbReference>
<dbReference type="EMBL" id="PDVP01000001">
    <property type="protein sequence ID" value="PHP68822.1"/>
    <property type="molecule type" value="Genomic_DNA"/>
</dbReference>
<dbReference type="AlphaFoldDB" id="A0A2G1QTK7"/>
<gene>
    <name evidence="3" type="ORF">CSC94_02180</name>
</gene>
<dbReference type="Proteomes" id="UP000221168">
    <property type="component" value="Unassembled WGS sequence"/>
</dbReference>